<evidence type="ECO:0000256" key="2">
    <source>
        <dbReference type="ARBA" id="ARBA00022475"/>
    </source>
</evidence>
<evidence type="ECO:0000256" key="5">
    <source>
        <dbReference type="ARBA" id="ARBA00023136"/>
    </source>
</evidence>
<evidence type="ECO:0000259" key="7">
    <source>
        <dbReference type="SMART" id="SM00037"/>
    </source>
</evidence>
<sequence length="314" mass="36520">MGFAGTAELLTDATEKIIKYTTPFGYAWLIVLFIFRLLAVEAIGEPIYDGYTTENDAQDFKCITEQPGCRPICFNRFHPISHSRLWEMQILFISIPIFLFLGITLSVQEKNSKIKREIAEVELEIGKNRRYLSNDYYRKRKEELSGYVSVSQFNYITGDSEEVIWNPIVISCYYIFSVIKLGLEVFFIYNIYILQRITTNADLKIGFEMEEQAQLTFSEVWHIPRTWLCTVGQEPFSACSQDPIVKCFVPRAYEKTIFLHYCLAMQVISVVLIVCDLIYMIVKSRSLRNSPKINYQNEISMLKKPVAAYSDFEF</sequence>
<dbReference type="InterPro" id="IPR000500">
    <property type="entry name" value="Connexin"/>
</dbReference>
<name>A0ABN7SUN3_OIKDI</name>
<dbReference type="Pfam" id="PF00029">
    <property type="entry name" value="Connexin"/>
    <property type="match status" value="1"/>
</dbReference>
<keyword evidence="4 6" id="KW-1133">Transmembrane helix</keyword>
<evidence type="ECO:0000256" key="1">
    <source>
        <dbReference type="ARBA" id="ARBA00004651"/>
    </source>
</evidence>
<dbReference type="InterPro" id="IPR019570">
    <property type="entry name" value="Connexin_CCC"/>
</dbReference>
<dbReference type="Proteomes" id="UP001158576">
    <property type="component" value="Chromosome 1"/>
</dbReference>
<dbReference type="SMART" id="SM01089">
    <property type="entry name" value="Connexin_CCC"/>
    <property type="match status" value="1"/>
</dbReference>
<dbReference type="Gene3D" id="1.20.1440.80">
    <property type="entry name" value="Gap junction channel protein cysteine-rich domain"/>
    <property type="match status" value="1"/>
</dbReference>
<feature type="transmembrane region" description="Helical" evidence="6">
    <location>
        <begin position="258"/>
        <end position="282"/>
    </location>
</feature>
<dbReference type="InterPro" id="IPR038359">
    <property type="entry name" value="Connexin_N_sf"/>
</dbReference>
<evidence type="ECO:0000256" key="6">
    <source>
        <dbReference type="SAM" id="Phobius"/>
    </source>
</evidence>
<proteinExistence type="predicted"/>
<evidence type="ECO:0000313" key="10">
    <source>
        <dbReference type="Proteomes" id="UP001158576"/>
    </source>
</evidence>
<dbReference type="PANTHER" id="PTHR11984">
    <property type="entry name" value="CONNEXIN"/>
    <property type="match status" value="1"/>
</dbReference>
<evidence type="ECO:0000259" key="8">
    <source>
        <dbReference type="SMART" id="SM01089"/>
    </source>
</evidence>
<feature type="transmembrane region" description="Helical" evidence="6">
    <location>
        <begin position="88"/>
        <end position="107"/>
    </location>
</feature>
<protein>
    <submittedName>
        <fullName evidence="9">Oidioi.mRNA.OKI2018_I69.chr1.g3620.t1.cds</fullName>
    </submittedName>
</protein>
<feature type="domain" description="Connexin N-terminal" evidence="7">
    <location>
        <begin position="51"/>
        <end position="84"/>
    </location>
</feature>
<feature type="domain" description="Connexin cysteine-rich" evidence="8">
    <location>
        <begin position="183"/>
        <end position="280"/>
    </location>
</feature>
<evidence type="ECO:0000313" key="9">
    <source>
        <dbReference type="EMBL" id="CAG5108066.1"/>
    </source>
</evidence>
<evidence type="ECO:0000256" key="3">
    <source>
        <dbReference type="ARBA" id="ARBA00022692"/>
    </source>
</evidence>
<keyword evidence="3 6" id="KW-0812">Transmembrane</keyword>
<organism evidence="9 10">
    <name type="scientific">Oikopleura dioica</name>
    <name type="common">Tunicate</name>
    <dbReference type="NCBI Taxonomy" id="34765"/>
    <lineage>
        <taxon>Eukaryota</taxon>
        <taxon>Metazoa</taxon>
        <taxon>Chordata</taxon>
        <taxon>Tunicata</taxon>
        <taxon>Appendicularia</taxon>
        <taxon>Copelata</taxon>
        <taxon>Oikopleuridae</taxon>
        <taxon>Oikopleura</taxon>
    </lineage>
</organism>
<accession>A0ABN7SUN3</accession>
<dbReference type="InterPro" id="IPR013092">
    <property type="entry name" value="Connexin_N"/>
</dbReference>
<evidence type="ECO:0000256" key="4">
    <source>
        <dbReference type="ARBA" id="ARBA00022989"/>
    </source>
</evidence>
<dbReference type="SMART" id="SM00037">
    <property type="entry name" value="CNX"/>
    <property type="match status" value="1"/>
</dbReference>
<reference evidence="9 10" key="1">
    <citation type="submission" date="2021-04" db="EMBL/GenBank/DDBJ databases">
        <authorList>
            <person name="Bliznina A."/>
        </authorList>
    </citation>
    <scope>NUCLEOTIDE SEQUENCE [LARGE SCALE GENOMIC DNA]</scope>
</reference>
<comment type="subcellular location">
    <subcellularLocation>
        <location evidence="1">Cell membrane</location>
        <topology evidence="1">Multi-pass membrane protein</topology>
    </subcellularLocation>
</comment>
<feature type="transmembrane region" description="Helical" evidence="6">
    <location>
        <begin position="26"/>
        <end position="44"/>
    </location>
</feature>
<gene>
    <name evidence="9" type="ORF">OKIOD_LOCUS12385</name>
</gene>
<dbReference type="EMBL" id="OU015566">
    <property type="protein sequence ID" value="CAG5108066.1"/>
    <property type="molecule type" value="Genomic_DNA"/>
</dbReference>
<keyword evidence="2" id="KW-1003">Cell membrane</keyword>
<keyword evidence="5 6" id="KW-0472">Membrane</keyword>
<dbReference type="PRINTS" id="PR00206">
    <property type="entry name" value="CONNEXIN"/>
</dbReference>
<keyword evidence="10" id="KW-1185">Reference proteome</keyword>
<feature type="transmembrane region" description="Helical" evidence="6">
    <location>
        <begin position="173"/>
        <end position="194"/>
    </location>
</feature>
<dbReference type="PANTHER" id="PTHR11984:SF53">
    <property type="entry name" value="GAP JUNCTION PROTEIN"/>
    <property type="match status" value="1"/>
</dbReference>